<keyword evidence="6" id="KW-0862">Zinc</keyword>
<dbReference type="SUPFAM" id="SSF55821">
    <property type="entry name" value="YrdC/RibB"/>
    <property type="match status" value="1"/>
</dbReference>
<evidence type="ECO:0000256" key="2">
    <source>
        <dbReference type="ARBA" id="ARBA00008097"/>
    </source>
</evidence>
<dbReference type="Pfam" id="PF22521">
    <property type="entry name" value="HypF_C_2"/>
    <property type="match status" value="1"/>
</dbReference>
<dbReference type="NCBIfam" id="TIGR00143">
    <property type="entry name" value="hypF"/>
    <property type="match status" value="1"/>
</dbReference>
<organism evidence="12 13">
    <name type="scientific">Zooshikella harenae</name>
    <dbReference type="NCBI Taxonomy" id="2827238"/>
    <lineage>
        <taxon>Bacteria</taxon>
        <taxon>Pseudomonadati</taxon>
        <taxon>Pseudomonadota</taxon>
        <taxon>Gammaproteobacteria</taxon>
        <taxon>Oceanospirillales</taxon>
        <taxon>Zooshikellaceae</taxon>
        <taxon>Zooshikella</taxon>
    </lineage>
</organism>
<dbReference type="InterPro" id="IPR001792">
    <property type="entry name" value="Acylphosphatase-like_dom"/>
</dbReference>
<evidence type="ECO:0000256" key="7">
    <source>
        <dbReference type="ARBA" id="ARBA00048220"/>
    </source>
</evidence>
<name>A0ABS5ZGB4_9GAMM</name>
<evidence type="ECO:0000259" key="11">
    <source>
        <dbReference type="PROSITE" id="PS51163"/>
    </source>
</evidence>
<dbReference type="InterPro" id="IPR055128">
    <property type="entry name" value="HypF_C_2"/>
</dbReference>
<keyword evidence="5" id="KW-0863">Zinc-finger</keyword>
<dbReference type="Proteomes" id="UP000690515">
    <property type="component" value="Unassembled WGS sequence"/>
</dbReference>
<evidence type="ECO:0000256" key="1">
    <source>
        <dbReference type="ARBA" id="ARBA00004711"/>
    </source>
</evidence>
<dbReference type="InterPro" id="IPR017945">
    <property type="entry name" value="DHBP_synth_RibB-like_a/b_dom"/>
</dbReference>
<dbReference type="RefSeq" id="WP_215820549.1">
    <property type="nucleotide sequence ID" value="NZ_JAGSOY010000035.1"/>
</dbReference>
<evidence type="ECO:0000256" key="9">
    <source>
        <dbReference type="PROSITE-ProRule" id="PRU00520"/>
    </source>
</evidence>
<feature type="active site" evidence="9">
    <location>
        <position position="40"/>
    </location>
</feature>
<dbReference type="Pfam" id="PF00708">
    <property type="entry name" value="Acylphosphatase"/>
    <property type="match status" value="1"/>
</dbReference>
<comment type="similarity">
    <text evidence="2 8">Belongs to the carbamoyltransferase HypF family.</text>
</comment>
<keyword evidence="13" id="KW-1185">Reference proteome</keyword>
<evidence type="ECO:0000256" key="6">
    <source>
        <dbReference type="ARBA" id="ARBA00022833"/>
    </source>
</evidence>
<dbReference type="Gene3D" id="3.30.420.360">
    <property type="match status" value="1"/>
</dbReference>
<comment type="pathway">
    <text evidence="1 8">Protein modification; [NiFe] hydrogenase maturation.</text>
</comment>
<dbReference type="Gene3D" id="3.30.110.120">
    <property type="match status" value="1"/>
</dbReference>
<dbReference type="PANTHER" id="PTHR42959">
    <property type="entry name" value="CARBAMOYLTRANSFERASE"/>
    <property type="match status" value="1"/>
</dbReference>
<dbReference type="PROSITE" id="PS51163">
    <property type="entry name" value="YRDC"/>
    <property type="match status" value="1"/>
</dbReference>
<comment type="function">
    <text evidence="8">Involved in the maturation of [NiFe] hydrogenases. Along with HypE, it catalyzes the synthesis of the CN ligands of the active site iron of [NiFe]-hydrogenases. HypF functions as a carbamoyl transferase using carbamoylphosphate as a substrate and transferring the carboxamido moiety in an ATP-dependent reaction to the thiolate of the C-terminal cysteine of HypE yielding a protein-S-carboxamide.</text>
</comment>
<dbReference type="EC" id="6.2.-.-" evidence="8"/>
<dbReference type="Pfam" id="PF07503">
    <property type="entry name" value="zf-HYPF"/>
    <property type="match status" value="2"/>
</dbReference>
<dbReference type="InterPro" id="IPR036046">
    <property type="entry name" value="Acylphosphatase-like_dom_sf"/>
</dbReference>
<dbReference type="Gene3D" id="3.90.870.50">
    <property type="match status" value="1"/>
</dbReference>
<evidence type="ECO:0000256" key="5">
    <source>
        <dbReference type="ARBA" id="ARBA00022771"/>
    </source>
</evidence>
<sequence length="796" mass="89556">MRTIINGFLLDVKGQVQGIGFRPFVFRLATSLGLYGSVKNTSASVEIKLYTDQPTVEEFSQLLIQQCPSPGFIETIKRKPYLYAKRPNCFAILPSLSEGTGLSFPPDLAICQACIQELTNPTDRRYNYPFINCTQCGPRYTLINEVPYDRMHTSMAAFTLCADCQTEYTNPASRRFHAEPICCPQCGPSIWFQYNTDSFQQNTEQLENHTAYCTTLDTLKICVKQLSLGNIIAIKGIGGFHLACDATNEQAIHLLRKRKQRPSKPLAIMLKDHQHLQAYFSSSSDILAQAQKQLISTAAPIVLIPKKILKQSLPDILAPGQHHQGVMLAYSPLHWLLLNLFQKPLVMTSGNVSGEPICITNEHALRELQPFVDGWLLHNRNIIHRCDDSVVNVINKTSHIIRRARGYVPNSWPLPEQLEQSLLEEKYLFALGADLKNCFSMTVGQHILLSSHHGDFADLACLQAMQQDRKDYQRLLNLPDKKIQAVVIDSHPDYHTSRYGKHLAEKYQVPIISVQHHHAHFASCLLENQLSPDQTVLGIIFDGLGYGNDHTFWGGEFLLGNYASFQRVAYLKPFPLLGGEKANKQPWRNLIALLAQSDCLHHLKANLPIQYIVNEEIELLLKLSSRFPLSSSIGRLFDAVAALLNIAPYEQTFEGEAAMQLEALALQYTDSADHYELFSIIPQHKHLLLDSSPLWHFLIEQLRNNKNKARLAYIFHLSLVDTIIKTVITLKKQEKDFNAIALSGGVFQNTLLLSTLKNKLESEGFTVYTQHQIPCNDGGIALGQIAVASTQIQSKI</sequence>
<feature type="domain" description="Acylphosphatase-like" evidence="10">
    <location>
        <begin position="7"/>
        <end position="94"/>
    </location>
</feature>
<evidence type="ECO:0000313" key="12">
    <source>
        <dbReference type="EMBL" id="MBU2712321.1"/>
    </source>
</evidence>
<dbReference type="PANTHER" id="PTHR42959:SF1">
    <property type="entry name" value="CARBAMOYLTRANSFERASE HYPF"/>
    <property type="match status" value="1"/>
</dbReference>
<keyword evidence="3 12" id="KW-0436">Ligase</keyword>
<gene>
    <name evidence="12" type="primary">hypF</name>
    <name evidence="12" type="ORF">KCG35_14740</name>
</gene>
<dbReference type="Gene3D" id="3.30.420.40">
    <property type="match status" value="1"/>
</dbReference>
<dbReference type="InterPro" id="IPR006070">
    <property type="entry name" value="Sua5-like_dom"/>
</dbReference>
<reference evidence="12 13" key="1">
    <citation type="submission" date="2021-04" db="EMBL/GenBank/DDBJ databases">
        <authorList>
            <person name="Pira H."/>
            <person name="Risdian C."/>
            <person name="Wink J."/>
        </authorList>
    </citation>
    <scope>NUCLEOTIDE SEQUENCE [LARGE SCALE GENOMIC DNA]</scope>
    <source>
        <strain evidence="12 13">WH53</strain>
    </source>
</reference>
<dbReference type="PROSITE" id="PS51160">
    <property type="entry name" value="ACYLPHOSPHATASE_3"/>
    <property type="match status" value="1"/>
</dbReference>
<evidence type="ECO:0000259" key="10">
    <source>
        <dbReference type="PROSITE" id="PS51160"/>
    </source>
</evidence>
<dbReference type="EMBL" id="JAGSOY010000035">
    <property type="protein sequence ID" value="MBU2712321.1"/>
    <property type="molecule type" value="Genomic_DNA"/>
</dbReference>
<comment type="catalytic activity">
    <reaction evidence="7 8">
        <text>C-terminal L-cysteinyl-[HypE protein] + carbamoyl phosphate + ATP + H2O = C-terminal S-carboxamide-L-cysteinyl-[HypE protein] + AMP + phosphate + diphosphate + H(+)</text>
        <dbReference type="Rhea" id="RHEA:55636"/>
        <dbReference type="Rhea" id="RHEA-COMP:14247"/>
        <dbReference type="Rhea" id="RHEA-COMP:14392"/>
        <dbReference type="ChEBI" id="CHEBI:15377"/>
        <dbReference type="ChEBI" id="CHEBI:15378"/>
        <dbReference type="ChEBI" id="CHEBI:30616"/>
        <dbReference type="ChEBI" id="CHEBI:33019"/>
        <dbReference type="ChEBI" id="CHEBI:43474"/>
        <dbReference type="ChEBI" id="CHEBI:58228"/>
        <dbReference type="ChEBI" id="CHEBI:76913"/>
        <dbReference type="ChEBI" id="CHEBI:139126"/>
        <dbReference type="ChEBI" id="CHEBI:456215"/>
    </reaction>
</comment>
<evidence type="ECO:0000256" key="8">
    <source>
        <dbReference type="PIRNR" id="PIRNR006256"/>
    </source>
</evidence>
<proteinExistence type="inferred from homology"/>
<feature type="domain" description="YrdC-like" evidence="11">
    <location>
        <begin position="216"/>
        <end position="406"/>
    </location>
</feature>
<feature type="active site" evidence="9">
    <location>
        <position position="22"/>
    </location>
</feature>
<dbReference type="InterPro" id="IPR051060">
    <property type="entry name" value="Carbamoyltrans_HypF-like"/>
</dbReference>
<evidence type="ECO:0000256" key="4">
    <source>
        <dbReference type="ARBA" id="ARBA00022723"/>
    </source>
</evidence>
<evidence type="ECO:0000313" key="13">
    <source>
        <dbReference type="Proteomes" id="UP000690515"/>
    </source>
</evidence>
<dbReference type="InterPro" id="IPR041440">
    <property type="entry name" value="HypF_C"/>
</dbReference>
<dbReference type="Pfam" id="PF01300">
    <property type="entry name" value="Sua5_yciO_yrdC"/>
    <property type="match status" value="1"/>
</dbReference>
<evidence type="ECO:0000256" key="3">
    <source>
        <dbReference type="ARBA" id="ARBA00022598"/>
    </source>
</evidence>
<accession>A0ABS5ZGB4</accession>
<protein>
    <recommendedName>
        <fullName evidence="8">Carbamoyltransferase HypF</fullName>
        <ecNumber evidence="8">6.2.-.-</ecNumber>
    </recommendedName>
</protein>
<dbReference type="PIRSF" id="PIRSF006256">
    <property type="entry name" value="CMPcnvr_hdrg_mat"/>
    <property type="match status" value="1"/>
</dbReference>
<keyword evidence="4" id="KW-0479">Metal-binding</keyword>
<dbReference type="Pfam" id="PF17788">
    <property type="entry name" value="HypF_C"/>
    <property type="match status" value="1"/>
</dbReference>
<dbReference type="InterPro" id="IPR011125">
    <property type="entry name" value="Znf_HypF"/>
</dbReference>
<comment type="catalytic activity">
    <reaction evidence="9">
        <text>an acyl phosphate + H2O = a carboxylate + phosphate + H(+)</text>
        <dbReference type="Rhea" id="RHEA:14965"/>
        <dbReference type="ChEBI" id="CHEBI:15377"/>
        <dbReference type="ChEBI" id="CHEBI:15378"/>
        <dbReference type="ChEBI" id="CHEBI:29067"/>
        <dbReference type="ChEBI" id="CHEBI:43474"/>
        <dbReference type="ChEBI" id="CHEBI:59918"/>
        <dbReference type="EC" id="3.6.1.7"/>
    </reaction>
</comment>
<dbReference type="SUPFAM" id="SSF54975">
    <property type="entry name" value="Acylphosphatase/BLUF domain-like"/>
    <property type="match status" value="1"/>
</dbReference>
<dbReference type="GO" id="GO:0016874">
    <property type="term" value="F:ligase activity"/>
    <property type="evidence" value="ECO:0007669"/>
    <property type="project" value="UniProtKB-KW"/>
</dbReference>
<dbReference type="InterPro" id="IPR004421">
    <property type="entry name" value="Carbamoyltransferase_HypF"/>
</dbReference>
<keyword evidence="9" id="KW-0378">Hydrolase</keyword>
<comment type="caution">
    <text evidence="12">The sequence shown here is derived from an EMBL/GenBank/DDBJ whole genome shotgun (WGS) entry which is preliminary data.</text>
</comment>